<sequence>MPSNNPDQFDDVHPEIAVRCSCDICMETYDSKVNIPRVVKCGHSACQKCIKKMIDKNKNYKCPFCAMVTSVPSVEALPINRSLIDIVDYVRKEGQKSSREETEFLRPSNVLWRDKSPEGDGSVQNARMRSVPQKHMSIVCNRASSEARCRQIGESRSRVACASGEISHFTSNTRMNDLIDRTEQIHTEQEAAELQKIARDSIKFYSEAMARWKSSLGKITAEMETVFIHELFGSEEEEISGKSKITDKNIAGLQRKLRNMLKD</sequence>
<dbReference type="InterPro" id="IPR013083">
    <property type="entry name" value="Znf_RING/FYVE/PHD"/>
</dbReference>
<keyword evidence="3" id="KW-0862">Zinc</keyword>
<dbReference type="Gene3D" id="3.30.40.10">
    <property type="entry name" value="Zinc/RING finger domain, C3HC4 (zinc finger)"/>
    <property type="match status" value="1"/>
</dbReference>
<evidence type="ECO:0000313" key="5">
    <source>
        <dbReference type="Proteomes" id="UP000005239"/>
    </source>
</evidence>
<proteinExistence type="predicted"/>
<reference evidence="5" key="1">
    <citation type="journal article" date="2008" name="Nat. Genet.">
        <title>The Pristionchus pacificus genome provides a unique perspective on nematode lifestyle and parasitism.</title>
        <authorList>
            <person name="Dieterich C."/>
            <person name="Clifton S.W."/>
            <person name="Schuster L.N."/>
            <person name="Chinwalla A."/>
            <person name="Delehaunty K."/>
            <person name="Dinkelacker I."/>
            <person name="Fulton L."/>
            <person name="Fulton R."/>
            <person name="Godfrey J."/>
            <person name="Minx P."/>
            <person name="Mitreva M."/>
            <person name="Roeseler W."/>
            <person name="Tian H."/>
            <person name="Witte H."/>
            <person name="Yang S.P."/>
            <person name="Wilson R.K."/>
            <person name="Sommer R.J."/>
        </authorList>
    </citation>
    <scope>NUCLEOTIDE SEQUENCE [LARGE SCALE GENOMIC DNA]</scope>
    <source>
        <strain evidence="5">PS312</strain>
    </source>
</reference>
<evidence type="ECO:0000256" key="2">
    <source>
        <dbReference type="ARBA" id="ARBA00022771"/>
    </source>
</evidence>
<accession>A0A8R1UBS3</accession>
<keyword evidence="5" id="KW-1185">Reference proteome</keyword>
<keyword evidence="2" id="KW-0863">Zinc-finger</keyword>
<dbReference type="InterPro" id="IPR052667">
    <property type="entry name" value="E3_ubiquitin-ligase_RING"/>
</dbReference>
<evidence type="ECO:0000256" key="1">
    <source>
        <dbReference type="ARBA" id="ARBA00022723"/>
    </source>
</evidence>
<dbReference type="OrthoDB" id="5820913at2759"/>
<dbReference type="Pfam" id="PF13445">
    <property type="entry name" value="zf-RING_UBOX"/>
    <property type="match status" value="1"/>
</dbReference>
<evidence type="ECO:0000313" key="4">
    <source>
        <dbReference type="EnsemblMetazoa" id="PPA15672.1"/>
    </source>
</evidence>
<keyword evidence="1" id="KW-0479">Metal-binding</keyword>
<reference evidence="4" key="2">
    <citation type="submission" date="2022-06" db="UniProtKB">
        <authorList>
            <consortium name="EnsemblMetazoa"/>
        </authorList>
    </citation>
    <scope>IDENTIFICATION</scope>
    <source>
        <strain evidence="4">PS312</strain>
    </source>
</reference>
<protein>
    <submittedName>
        <fullName evidence="4">Zinc finger protein</fullName>
    </submittedName>
</protein>
<dbReference type="InterPro" id="IPR001841">
    <property type="entry name" value="Znf_RING"/>
</dbReference>
<dbReference type="PANTHER" id="PTHR47156:SF10">
    <property type="entry name" value="E3 UBIQUITIN-PROTEIN LIGASE TRIM-21-RELATED"/>
    <property type="match status" value="1"/>
</dbReference>
<dbReference type="PROSITE" id="PS50089">
    <property type="entry name" value="ZF_RING_2"/>
    <property type="match status" value="1"/>
</dbReference>
<dbReference type="SUPFAM" id="SSF57850">
    <property type="entry name" value="RING/U-box"/>
    <property type="match status" value="1"/>
</dbReference>
<dbReference type="EnsemblMetazoa" id="PPA15672.1">
    <property type="protein sequence ID" value="PPA15672.1"/>
    <property type="gene ID" value="WBGene00105226"/>
</dbReference>
<accession>A0A2A6BZZ3</accession>
<dbReference type="InterPro" id="IPR027370">
    <property type="entry name" value="Znf-RING_euk"/>
</dbReference>
<dbReference type="SMART" id="SM00184">
    <property type="entry name" value="RING"/>
    <property type="match status" value="1"/>
</dbReference>
<organism evidence="4 5">
    <name type="scientific">Pristionchus pacificus</name>
    <name type="common">Parasitic nematode worm</name>
    <dbReference type="NCBI Taxonomy" id="54126"/>
    <lineage>
        <taxon>Eukaryota</taxon>
        <taxon>Metazoa</taxon>
        <taxon>Ecdysozoa</taxon>
        <taxon>Nematoda</taxon>
        <taxon>Chromadorea</taxon>
        <taxon>Rhabditida</taxon>
        <taxon>Rhabditina</taxon>
        <taxon>Diplogasteromorpha</taxon>
        <taxon>Diplogasteroidea</taxon>
        <taxon>Neodiplogasteridae</taxon>
        <taxon>Pristionchus</taxon>
    </lineage>
</organism>
<dbReference type="PANTHER" id="PTHR47156">
    <property type="entry name" value="PROTEIN CBG20824"/>
    <property type="match status" value="1"/>
</dbReference>
<dbReference type="Proteomes" id="UP000005239">
    <property type="component" value="Unassembled WGS sequence"/>
</dbReference>
<name>A0A2A6BZZ3_PRIPA</name>
<evidence type="ECO:0000256" key="3">
    <source>
        <dbReference type="ARBA" id="ARBA00022833"/>
    </source>
</evidence>
<dbReference type="AlphaFoldDB" id="A0A2A6BZZ3"/>
<gene>
    <name evidence="4" type="primary">WBGene00105226</name>
</gene>
<dbReference type="GO" id="GO:0008270">
    <property type="term" value="F:zinc ion binding"/>
    <property type="evidence" value="ECO:0007669"/>
    <property type="project" value="UniProtKB-KW"/>
</dbReference>